<evidence type="ECO:0000313" key="3">
    <source>
        <dbReference type="Proteomes" id="UP001548832"/>
    </source>
</evidence>
<feature type="chain" id="PRO_5045493366" evidence="1">
    <location>
        <begin position="27"/>
        <end position="134"/>
    </location>
</feature>
<comment type="caution">
    <text evidence="2">The sequence shown here is derived from an EMBL/GenBank/DDBJ whole genome shotgun (WGS) entry which is preliminary data.</text>
</comment>
<proteinExistence type="predicted"/>
<organism evidence="2 3">
    <name type="scientific">Mesorhizobium shangrilense</name>
    <dbReference type="NCBI Taxonomy" id="460060"/>
    <lineage>
        <taxon>Bacteria</taxon>
        <taxon>Pseudomonadati</taxon>
        <taxon>Pseudomonadota</taxon>
        <taxon>Alphaproteobacteria</taxon>
        <taxon>Hyphomicrobiales</taxon>
        <taxon>Phyllobacteriaceae</taxon>
        <taxon>Mesorhizobium</taxon>
    </lineage>
</organism>
<protein>
    <submittedName>
        <fullName evidence="2">Chlorophyllide reductase</fullName>
    </submittedName>
</protein>
<dbReference type="RefSeq" id="WP_354458997.1">
    <property type="nucleotide sequence ID" value="NZ_JBEWSZ010000001.1"/>
</dbReference>
<reference evidence="2 3" key="1">
    <citation type="submission" date="2024-06" db="EMBL/GenBank/DDBJ databases">
        <authorList>
            <person name="Kim D.-U."/>
        </authorList>
    </citation>
    <scope>NUCLEOTIDE SEQUENCE [LARGE SCALE GENOMIC DNA]</scope>
    <source>
        <strain evidence="2 3">KACC15460</strain>
    </source>
</reference>
<keyword evidence="3" id="KW-1185">Reference proteome</keyword>
<name>A0ABV2DA79_9HYPH</name>
<dbReference type="Proteomes" id="UP001548832">
    <property type="component" value="Unassembled WGS sequence"/>
</dbReference>
<dbReference type="EMBL" id="JBEWSZ010000001">
    <property type="protein sequence ID" value="MET2826936.1"/>
    <property type="molecule type" value="Genomic_DNA"/>
</dbReference>
<feature type="signal peptide" evidence="1">
    <location>
        <begin position="1"/>
        <end position="26"/>
    </location>
</feature>
<evidence type="ECO:0000313" key="2">
    <source>
        <dbReference type="EMBL" id="MET2826936.1"/>
    </source>
</evidence>
<keyword evidence="1" id="KW-0732">Signal</keyword>
<accession>A0ABV2DA79</accession>
<evidence type="ECO:0000256" key="1">
    <source>
        <dbReference type="SAM" id="SignalP"/>
    </source>
</evidence>
<gene>
    <name evidence="2" type="ORF">ABVQ20_08095</name>
</gene>
<sequence>MPSSDRKIAVAILGAVAASMLPFAAAALPSTAKGQVSVGQVMEMIAKADSSPIAKQTLIAYVAGVGEAAGVIVDTIGSGGSHLVSCKNSFRLDTGTVRAALQMAAPRQSSWSETPATPLIVADMVKRAGCRIKD</sequence>